<reference evidence="2" key="2">
    <citation type="submission" date="2014-09" db="EMBL/GenBank/DDBJ databases">
        <authorList>
            <person name="Aslett A.Martin."/>
        </authorList>
    </citation>
    <scope>NUCLEOTIDE SEQUENCE</scope>
    <source>
        <strain evidence="2">ED321 Heterogonic</strain>
    </source>
</reference>
<organism evidence="2">
    <name type="scientific">Strongyloides ratti</name>
    <name type="common">Parasitic roundworm</name>
    <dbReference type="NCBI Taxonomy" id="34506"/>
    <lineage>
        <taxon>Eukaryota</taxon>
        <taxon>Metazoa</taxon>
        <taxon>Ecdysozoa</taxon>
        <taxon>Nematoda</taxon>
        <taxon>Chromadorea</taxon>
        <taxon>Rhabditida</taxon>
        <taxon>Tylenchina</taxon>
        <taxon>Panagrolaimomorpha</taxon>
        <taxon>Strongyloidoidea</taxon>
        <taxon>Strongyloididae</taxon>
        <taxon>Strongyloides</taxon>
    </lineage>
</organism>
<keyword evidence="3" id="KW-1185">Reference proteome</keyword>
<evidence type="ECO:0000313" key="3">
    <source>
        <dbReference type="Proteomes" id="UP000035682"/>
    </source>
</evidence>
<dbReference type="CTD" id="36375245"/>
<evidence type="ECO:0000313" key="5">
    <source>
        <dbReference type="WormBase" id="SRAE_1000114700"/>
    </source>
</evidence>
<accession>A0A090KZC2</accession>
<evidence type="ECO:0000313" key="4">
    <source>
        <dbReference type="WBParaSite" id="SRAE_1000114700.1"/>
    </source>
</evidence>
<dbReference type="Proteomes" id="UP000035682">
    <property type="component" value="Unplaced"/>
</dbReference>
<reference evidence="4" key="3">
    <citation type="submission" date="2020-12" db="UniProtKB">
        <authorList>
            <consortium name="WormBaseParasite"/>
        </authorList>
    </citation>
    <scope>IDENTIFICATION</scope>
</reference>
<evidence type="ECO:0000313" key="2">
    <source>
        <dbReference type="EMBL" id="CEF62880.1"/>
    </source>
</evidence>
<dbReference type="WormBase" id="SRAE_1000114700">
    <property type="protein sequence ID" value="SRP11414"/>
    <property type="gene ID" value="WBGene00257750"/>
</dbReference>
<reference evidence="3" key="1">
    <citation type="submission" date="2014-09" db="EMBL/GenBank/DDBJ databases">
        <authorList>
            <person name="Martin A.A."/>
        </authorList>
    </citation>
    <scope>NUCLEOTIDE SEQUENCE</scope>
    <source>
        <strain evidence="3">ED321</strain>
    </source>
</reference>
<protein>
    <submittedName>
        <fullName evidence="4">Immunoglobulin-like fold domain-containing protein</fullName>
    </submittedName>
</protein>
<name>A0A090KZC2_STRRB</name>
<dbReference type="WBParaSite" id="SRAE_1000114700.1">
    <property type="protein sequence ID" value="SRAE_1000114700.1"/>
    <property type="gene ID" value="WBGene00257750"/>
</dbReference>
<proteinExistence type="predicted"/>
<dbReference type="EMBL" id="LN609528">
    <property type="protein sequence ID" value="CEF62880.1"/>
    <property type="molecule type" value="Genomic_DNA"/>
</dbReference>
<feature type="chain" id="PRO_5015030314" evidence="1">
    <location>
        <begin position="22"/>
        <end position="115"/>
    </location>
</feature>
<dbReference type="AlphaFoldDB" id="A0A090KZC2"/>
<dbReference type="GeneID" id="36375245"/>
<evidence type="ECO:0000256" key="1">
    <source>
        <dbReference type="SAM" id="SignalP"/>
    </source>
</evidence>
<feature type="signal peptide" evidence="1">
    <location>
        <begin position="1"/>
        <end position="21"/>
    </location>
</feature>
<dbReference type="RefSeq" id="XP_024502082.1">
    <property type="nucleotide sequence ID" value="XM_024648067.1"/>
</dbReference>
<gene>
    <name evidence="2 4 5" type="ORF">SRAE_1000114700</name>
</gene>
<keyword evidence="1" id="KW-0732">Signal</keyword>
<sequence length="115" mass="12668">MSFKILPILIIFFSLSITIEASLGYASVSIGETFKYDFGPEAKSIRINRNDVEEILYAGKEGIYPNVKLSNDGILTISPITKNDFGMYSAMYKLDKQIDNAVIGVAPPAIILTEN</sequence>